<proteinExistence type="predicted"/>
<accession>A0A146FN10</accession>
<dbReference type="EMBL" id="BCWF01000021">
    <property type="protein sequence ID" value="GAT27205.1"/>
    <property type="molecule type" value="Genomic_DNA"/>
</dbReference>
<dbReference type="AlphaFoldDB" id="A0A146FN10"/>
<reference evidence="2" key="2">
    <citation type="submission" date="2016-02" db="EMBL/GenBank/DDBJ databases">
        <title>Genome sequencing of Aspergillus luchuensis NBRC 4314.</title>
        <authorList>
            <person name="Yamada O."/>
        </authorList>
    </citation>
    <scope>NUCLEOTIDE SEQUENCE [LARGE SCALE GENOMIC DNA]</scope>
    <source>
        <strain evidence="2">RIB 2604</strain>
    </source>
</reference>
<protein>
    <submittedName>
        <fullName evidence="1">WD domain protein</fullName>
    </submittedName>
</protein>
<evidence type="ECO:0000313" key="1">
    <source>
        <dbReference type="EMBL" id="GAT27205.1"/>
    </source>
</evidence>
<comment type="caution">
    <text evidence="1">The sequence shown here is derived from an EMBL/GenBank/DDBJ whole genome shotgun (WGS) entry which is preliminary data.</text>
</comment>
<evidence type="ECO:0000313" key="2">
    <source>
        <dbReference type="Proteomes" id="UP000075230"/>
    </source>
</evidence>
<name>A0A146FN10_ASPKA</name>
<organism evidence="1 2">
    <name type="scientific">Aspergillus kawachii</name>
    <name type="common">White koji mold</name>
    <name type="synonym">Aspergillus awamori var. kawachi</name>
    <dbReference type="NCBI Taxonomy" id="1069201"/>
    <lineage>
        <taxon>Eukaryota</taxon>
        <taxon>Fungi</taxon>
        <taxon>Dikarya</taxon>
        <taxon>Ascomycota</taxon>
        <taxon>Pezizomycotina</taxon>
        <taxon>Eurotiomycetes</taxon>
        <taxon>Eurotiomycetidae</taxon>
        <taxon>Eurotiales</taxon>
        <taxon>Aspergillaceae</taxon>
        <taxon>Aspergillus</taxon>
        <taxon>Aspergillus subgen. Circumdati</taxon>
    </lineage>
</organism>
<reference evidence="1 2" key="1">
    <citation type="journal article" date="2016" name="DNA Res.">
        <title>Genome sequence of Aspergillus luchuensis NBRC 4314.</title>
        <authorList>
            <person name="Yamada O."/>
            <person name="Machida M."/>
            <person name="Hosoyama A."/>
            <person name="Goto M."/>
            <person name="Takahashi T."/>
            <person name="Futagami T."/>
            <person name="Yamagata Y."/>
            <person name="Takeuchi M."/>
            <person name="Kobayashi T."/>
            <person name="Koike H."/>
            <person name="Abe K."/>
            <person name="Asai K."/>
            <person name="Arita M."/>
            <person name="Fujita N."/>
            <person name="Fukuda K."/>
            <person name="Higa K."/>
            <person name="Horikawa H."/>
            <person name="Ishikawa T."/>
            <person name="Jinno K."/>
            <person name="Kato Y."/>
            <person name="Kirimura K."/>
            <person name="Mizutani O."/>
            <person name="Nakasone K."/>
            <person name="Sano M."/>
            <person name="Shiraishi Y."/>
            <person name="Tsukahara M."/>
            <person name="Gomi K."/>
        </authorList>
    </citation>
    <scope>NUCLEOTIDE SEQUENCE [LARGE SCALE GENOMIC DNA]</scope>
    <source>
        <strain evidence="1 2">RIB 2604</strain>
    </source>
</reference>
<gene>
    <name evidence="1" type="ORF">RIB2604_02108920</name>
</gene>
<sequence length="108" mass="12590">MDEAYRNISKLIQGHWVKRKVRSALAKSVPGIDGSDDRDRHRSSHLELADDETRVLIRPEFHNLRNTKHEAQHVFQSSSTDGSICVQTLLDRVRQAHLNHVIRGYRRR</sequence>
<dbReference type="Proteomes" id="UP000075230">
    <property type="component" value="Unassembled WGS sequence"/>
</dbReference>